<dbReference type="Proteomes" id="UP000837857">
    <property type="component" value="Chromosome 27"/>
</dbReference>
<accession>A0ABN8IKX7</accession>
<protein>
    <submittedName>
        <fullName evidence="1">Uncharacterized protein</fullName>
    </submittedName>
</protein>
<sequence>MFHLSIQQGTSKDRTLPIEETGYFAAPSVKMPRPLRSDWRTGTGKWDPSQKRVPLKHPLRICLSRIGRCDYGLPVPPLLGCFDTPEEVAQGLKRKHH</sequence>
<evidence type="ECO:0000313" key="1">
    <source>
        <dbReference type="EMBL" id="CAH2060689.1"/>
    </source>
</evidence>
<keyword evidence="2" id="KW-1185">Reference proteome</keyword>
<feature type="non-terminal residue" evidence="1">
    <location>
        <position position="97"/>
    </location>
</feature>
<name>A0ABN8IKX7_9NEOP</name>
<gene>
    <name evidence="1" type="ORF">IPOD504_LOCUS11146</name>
</gene>
<proteinExistence type="predicted"/>
<evidence type="ECO:0000313" key="2">
    <source>
        <dbReference type="Proteomes" id="UP000837857"/>
    </source>
</evidence>
<reference evidence="1" key="1">
    <citation type="submission" date="2022-03" db="EMBL/GenBank/DDBJ databases">
        <authorList>
            <person name="Martin H S."/>
        </authorList>
    </citation>
    <scope>NUCLEOTIDE SEQUENCE</scope>
</reference>
<dbReference type="EMBL" id="OW152839">
    <property type="protein sequence ID" value="CAH2060689.1"/>
    <property type="molecule type" value="Genomic_DNA"/>
</dbReference>
<organism evidence="1 2">
    <name type="scientific">Iphiclides podalirius</name>
    <name type="common">scarce swallowtail</name>
    <dbReference type="NCBI Taxonomy" id="110791"/>
    <lineage>
        <taxon>Eukaryota</taxon>
        <taxon>Metazoa</taxon>
        <taxon>Ecdysozoa</taxon>
        <taxon>Arthropoda</taxon>
        <taxon>Hexapoda</taxon>
        <taxon>Insecta</taxon>
        <taxon>Pterygota</taxon>
        <taxon>Neoptera</taxon>
        <taxon>Endopterygota</taxon>
        <taxon>Lepidoptera</taxon>
        <taxon>Glossata</taxon>
        <taxon>Ditrysia</taxon>
        <taxon>Papilionoidea</taxon>
        <taxon>Papilionidae</taxon>
        <taxon>Papilioninae</taxon>
        <taxon>Iphiclides</taxon>
    </lineage>
</organism>